<keyword evidence="7" id="KW-0539">Nucleus</keyword>
<dbReference type="Gene3D" id="3.30.730.10">
    <property type="entry name" value="AP2/ERF domain"/>
    <property type="match status" value="1"/>
</dbReference>
<dbReference type="Pfam" id="PF00847">
    <property type="entry name" value="AP2"/>
    <property type="match status" value="1"/>
</dbReference>
<evidence type="ECO:0000256" key="3">
    <source>
        <dbReference type="ARBA" id="ARBA00022821"/>
    </source>
</evidence>
<keyword evidence="3" id="KW-0611">Plant defense</keyword>
<dbReference type="FunFam" id="3.30.730.10:FF:000001">
    <property type="entry name" value="Ethylene-responsive transcription factor 2"/>
    <property type="match status" value="1"/>
</dbReference>
<dbReference type="GO" id="GO:0003700">
    <property type="term" value="F:DNA-binding transcription factor activity"/>
    <property type="evidence" value="ECO:0007669"/>
    <property type="project" value="InterPro"/>
</dbReference>
<gene>
    <name evidence="10" type="ORF">E3N88_37337</name>
</gene>
<evidence type="ECO:0000256" key="5">
    <source>
        <dbReference type="ARBA" id="ARBA00023125"/>
    </source>
</evidence>
<keyword evidence="6" id="KW-0804">Transcription</keyword>
<dbReference type="GO" id="GO:0003677">
    <property type="term" value="F:DNA binding"/>
    <property type="evidence" value="ECO:0007669"/>
    <property type="project" value="UniProtKB-KW"/>
</dbReference>
<dbReference type="PANTHER" id="PTHR31677">
    <property type="entry name" value="AP2 DOMAIN CLASS TRANSCRIPTION FACTOR"/>
    <property type="match status" value="1"/>
</dbReference>
<comment type="caution">
    <text evidence="10">The sequence shown here is derived from an EMBL/GenBank/DDBJ whole genome shotgun (WGS) entry which is preliminary data.</text>
</comment>
<accession>A0A5N6LR11</accession>
<organism evidence="10 11">
    <name type="scientific">Mikania micrantha</name>
    <name type="common">bitter vine</name>
    <dbReference type="NCBI Taxonomy" id="192012"/>
    <lineage>
        <taxon>Eukaryota</taxon>
        <taxon>Viridiplantae</taxon>
        <taxon>Streptophyta</taxon>
        <taxon>Embryophyta</taxon>
        <taxon>Tracheophyta</taxon>
        <taxon>Spermatophyta</taxon>
        <taxon>Magnoliopsida</taxon>
        <taxon>eudicotyledons</taxon>
        <taxon>Gunneridae</taxon>
        <taxon>Pentapetalae</taxon>
        <taxon>asterids</taxon>
        <taxon>campanulids</taxon>
        <taxon>Asterales</taxon>
        <taxon>Asteraceae</taxon>
        <taxon>Asteroideae</taxon>
        <taxon>Heliantheae alliance</taxon>
        <taxon>Eupatorieae</taxon>
        <taxon>Mikania</taxon>
    </lineage>
</organism>
<dbReference type="SMART" id="SM00380">
    <property type="entry name" value="AP2"/>
    <property type="match status" value="1"/>
</dbReference>
<evidence type="ECO:0000256" key="6">
    <source>
        <dbReference type="ARBA" id="ARBA00023163"/>
    </source>
</evidence>
<dbReference type="OrthoDB" id="1902708at2759"/>
<dbReference type="Proteomes" id="UP000326396">
    <property type="component" value="Linkage Group LG8"/>
</dbReference>
<keyword evidence="5" id="KW-0238">DNA-binding</keyword>
<feature type="region of interest" description="Disordered" evidence="8">
    <location>
        <begin position="52"/>
        <end position="98"/>
    </location>
</feature>
<comment type="subcellular location">
    <subcellularLocation>
        <location evidence="1">Nucleus</location>
    </subcellularLocation>
</comment>
<evidence type="ECO:0000313" key="10">
    <source>
        <dbReference type="EMBL" id="KAD2803960.1"/>
    </source>
</evidence>
<name>A0A5N6LR11_9ASTR</name>
<dbReference type="PANTHER" id="PTHR31677:SF146">
    <property type="entry name" value="ETHYLENE-RESPONSIVE TRANSCRIPTION FACTOR ESR2"/>
    <property type="match status" value="1"/>
</dbReference>
<proteinExistence type="predicted"/>
<dbReference type="SUPFAM" id="SSF54171">
    <property type="entry name" value="DNA-binding domain"/>
    <property type="match status" value="1"/>
</dbReference>
<evidence type="ECO:0000256" key="4">
    <source>
        <dbReference type="ARBA" id="ARBA00023015"/>
    </source>
</evidence>
<protein>
    <recommendedName>
        <fullName evidence="9">AP2/ERF domain-containing protein</fullName>
    </recommendedName>
</protein>
<sequence length="377" mass="41909">MHSVQSFNAHYTFYYPYKYHPKPSSSQIAYFPTLATFLKMEEAMRRLAGFTPSSESDLFQPPTATVHKRTNTNPSGDSAGNKRLALKDSNGGNSSMRYRGVRRRPWGRYAAEIRDPQSKERRWLGTFDTAEEAACAYDCAARAMRGTKARTNFVYPPPATDNLIIPFAFNKVQPQNSPSPVLHRNSSFNSHLFHDFFTSGSSPSYCESVPSNSELLSVTCASNGSVIGSKNPNSPVINQDDVYKNFFPSEPEHSGLLEEVLTGFYPKPERQSKPEVKRIPVPEVHEVKRIESHSNSNPFGFFLENHIGISSASANRQVNQFDLDRSFLGGGVSGGGLPFYGHYSPAPVSCESQESMVADVFQYPEFVGLFAARLQNA</sequence>
<keyword evidence="11" id="KW-1185">Reference proteome</keyword>
<dbReference type="InterPro" id="IPR036955">
    <property type="entry name" value="AP2/ERF_dom_sf"/>
</dbReference>
<dbReference type="InterPro" id="IPR001471">
    <property type="entry name" value="AP2/ERF_dom"/>
</dbReference>
<evidence type="ECO:0000313" key="11">
    <source>
        <dbReference type="Proteomes" id="UP000326396"/>
    </source>
</evidence>
<evidence type="ECO:0000259" key="9">
    <source>
        <dbReference type="PROSITE" id="PS51032"/>
    </source>
</evidence>
<evidence type="ECO:0000256" key="8">
    <source>
        <dbReference type="SAM" id="MobiDB-lite"/>
    </source>
</evidence>
<dbReference type="InterPro" id="IPR016177">
    <property type="entry name" value="DNA-bd_dom_sf"/>
</dbReference>
<keyword evidence="2" id="KW-0936">Ethylene signaling pathway</keyword>
<reference evidence="10 11" key="1">
    <citation type="submission" date="2019-05" db="EMBL/GenBank/DDBJ databases">
        <title>Mikania micrantha, genome provides insights into the molecular mechanism of rapid growth.</title>
        <authorList>
            <person name="Liu B."/>
        </authorList>
    </citation>
    <scope>NUCLEOTIDE SEQUENCE [LARGE SCALE GENOMIC DNA]</scope>
    <source>
        <strain evidence="10">NLD-2019</strain>
        <tissue evidence="10">Leaf</tissue>
    </source>
</reference>
<dbReference type="EMBL" id="SZYD01000018">
    <property type="protein sequence ID" value="KAD2803960.1"/>
    <property type="molecule type" value="Genomic_DNA"/>
</dbReference>
<dbReference type="GO" id="GO:0006952">
    <property type="term" value="P:defense response"/>
    <property type="evidence" value="ECO:0007669"/>
    <property type="project" value="UniProtKB-KW"/>
</dbReference>
<dbReference type="GO" id="GO:0009873">
    <property type="term" value="P:ethylene-activated signaling pathway"/>
    <property type="evidence" value="ECO:0007669"/>
    <property type="project" value="UniProtKB-KW"/>
</dbReference>
<evidence type="ECO:0000256" key="2">
    <source>
        <dbReference type="ARBA" id="ARBA00022745"/>
    </source>
</evidence>
<dbReference type="PROSITE" id="PS51032">
    <property type="entry name" value="AP2_ERF"/>
    <property type="match status" value="1"/>
</dbReference>
<dbReference type="GO" id="GO:0005634">
    <property type="term" value="C:nucleus"/>
    <property type="evidence" value="ECO:0007669"/>
    <property type="project" value="UniProtKB-SubCell"/>
</dbReference>
<feature type="domain" description="AP2/ERF" evidence="9">
    <location>
        <begin position="97"/>
        <end position="154"/>
    </location>
</feature>
<dbReference type="AlphaFoldDB" id="A0A5N6LR11"/>
<dbReference type="PRINTS" id="PR00367">
    <property type="entry name" value="ETHRSPELEMNT"/>
</dbReference>
<dbReference type="CDD" id="cd00018">
    <property type="entry name" value="AP2"/>
    <property type="match status" value="1"/>
</dbReference>
<keyword evidence="4" id="KW-0805">Transcription regulation</keyword>
<evidence type="ECO:0000256" key="1">
    <source>
        <dbReference type="ARBA" id="ARBA00004123"/>
    </source>
</evidence>
<evidence type="ECO:0000256" key="7">
    <source>
        <dbReference type="ARBA" id="ARBA00023242"/>
    </source>
</evidence>